<evidence type="ECO:0000256" key="2">
    <source>
        <dbReference type="ARBA" id="ARBA00003215"/>
    </source>
</evidence>
<comment type="catalytic activity">
    <reaction evidence="1">
        <text>inosine + phosphate = alpha-D-ribose 1-phosphate + hypoxanthine</text>
        <dbReference type="Rhea" id="RHEA:27646"/>
        <dbReference type="ChEBI" id="CHEBI:17368"/>
        <dbReference type="ChEBI" id="CHEBI:17596"/>
        <dbReference type="ChEBI" id="CHEBI:43474"/>
        <dbReference type="ChEBI" id="CHEBI:57720"/>
        <dbReference type="EC" id="2.4.2.1"/>
    </reaction>
    <physiologicalReaction direction="left-to-right" evidence="1">
        <dbReference type="Rhea" id="RHEA:27647"/>
    </physiologicalReaction>
</comment>
<evidence type="ECO:0000256" key="11">
    <source>
        <dbReference type="RuleBase" id="RU361274"/>
    </source>
</evidence>
<evidence type="ECO:0000256" key="5">
    <source>
        <dbReference type="ARBA" id="ARBA00022723"/>
    </source>
</evidence>
<evidence type="ECO:0000256" key="7">
    <source>
        <dbReference type="ARBA" id="ARBA00022833"/>
    </source>
</evidence>
<comment type="catalytic activity">
    <reaction evidence="10">
        <text>S-methyl-5'-thioadenosine + phosphate = 5-(methylsulfanyl)-alpha-D-ribose 1-phosphate + adenine</text>
        <dbReference type="Rhea" id="RHEA:11852"/>
        <dbReference type="ChEBI" id="CHEBI:16708"/>
        <dbReference type="ChEBI" id="CHEBI:17509"/>
        <dbReference type="ChEBI" id="CHEBI:43474"/>
        <dbReference type="ChEBI" id="CHEBI:58533"/>
        <dbReference type="EC" id="2.4.2.28"/>
    </reaction>
    <physiologicalReaction direction="left-to-right" evidence="10">
        <dbReference type="Rhea" id="RHEA:11853"/>
    </physiologicalReaction>
</comment>
<dbReference type="InterPro" id="IPR011324">
    <property type="entry name" value="Cytotoxic_necrot_fac-like_cat"/>
</dbReference>
<keyword evidence="6" id="KW-0378">Hydrolase</keyword>
<dbReference type="InterPro" id="IPR003730">
    <property type="entry name" value="Cu_polyphenol_OxRdtase"/>
</dbReference>
<organism evidence="12 13">
    <name type="scientific">Lachnotalea glycerini</name>
    <dbReference type="NCBI Taxonomy" id="1763509"/>
    <lineage>
        <taxon>Bacteria</taxon>
        <taxon>Bacillati</taxon>
        <taxon>Bacillota</taxon>
        <taxon>Clostridia</taxon>
        <taxon>Lachnospirales</taxon>
        <taxon>Lachnospiraceae</taxon>
        <taxon>Lachnotalea</taxon>
    </lineage>
</organism>
<dbReference type="NCBIfam" id="TIGR00726">
    <property type="entry name" value="peptidoglycan editing factor PgeF"/>
    <property type="match status" value="1"/>
</dbReference>
<dbReference type="Proteomes" id="UP000247523">
    <property type="component" value="Unassembled WGS sequence"/>
</dbReference>
<dbReference type="Gene3D" id="3.60.140.10">
    <property type="entry name" value="CNF1/YfiH-like putative cysteine hydrolases"/>
    <property type="match status" value="1"/>
</dbReference>
<comment type="catalytic activity">
    <reaction evidence="8">
        <text>adenosine + H2O + H(+) = inosine + NH4(+)</text>
        <dbReference type="Rhea" id="RHEA:24408"/>
        <dbReference type="ChEBI" id="CHEBI:15377"/>
        <dbReference type="ChEBI" id="CHEBI:15378"/>
        <dbReference type="ChEBI" id="CHEBI:16335"/>
        <dbReference type="ChEBI" id="CHEBI:17596"/>
        <dbReference type="ChEBI" id="CHEBI:28938"/>
        <dbReference type="EC" id="3.5.4.4"/>
    </reaction>
    <physiologicalReaction direction="left-to-right" evidence="8">
        <dbReference type="Rhea" id="RHEA:24409"/>
    </physiologicalReaction>
</comment>
<dbReference type="AlphaFoldDB" id="A0A318EXV3"/>
<comment type="function">
    <text evidence="2">Purine nucleoside enzyme that catalyzes the phosphorolysis of adenosine and inosine nucleosides, yielding D-ribose 1-phosphate and the respective free bases, adenine and hypoxanthine. Also catalyzes the phosphorolysis of S-methyl-5'-thioadenosine into adenine and S-methyl-5-thio-alpha-D-ribose 1-phosphate. Also has adenosine deaminase activity.</text>
</comment>
<evidence type="ECO:0000256" key="1">
    <source>
        <dbReference type="ARBA" id="ARBA00000553"/>
    </source>
</evidence>
<protein>
    <recommendedName>
        <fullName evidence="11">Purine nucleoside phosphorylase</fullName>
    </recommendedName>
</protein>
<comment type="similarity">
    <text evidence="3 11">Belongs to the purine nucleoside phosphorylase YfiH/LACC1 family.</text>
</comment>
<keyword evidence="4" id="KW-0808">Transferase</keyword>
<accession>A0A318EXV3</accession>
<dbReference type="PANTHER" id="PTHR30616:SF2">
    <property type="entry name" value="PURINE NUCLEOSIDE PHOSPHORYLASE LACC1"/>
    <property type="match status" value="1"/>
</dbReference>
<keyword evidence="5" id="KW-0479">Metal-binding</keyword>
<dbReference type="SUPFAM" id="SSF64438">
    <property type="entry name" value="CNF1/YfiH-like putative cysteine hydrolases"/>
    <property type="match status" value="1"/>
</dbReference>
<comment type="catalytic activity">
    <reaction evidence="9">
        <text>adenosine + phosphate = alpha-D-ribose 1-phosphate + adenine</text>
        <dbReference type="Rhea" id="RHEA:27642"/>
        <dbReference type="ChEBI" id="CHEBI:16335"/>
        <dbReference type="ChEBI" id="CHEBI:16708"/>
        <dbReference type="ChEBI" id="CHEBI:43474"/>
        <dbReference type="ChEBI" id="CHEBI:57720"/>
        <dbReference type="EC" id="2.4.2.1"/>
    </reaction>
    <physiologicalReaction direction="left-to-right" evidence="9">
        <dbReference type="Rhea" id="RHEA:27643"/>
    </physiologicalReaction>
</comment>
<evidence type="ECO:0000256" key="9">
    <source>
        <dbReference type="ARBA" id="ARBA00048968"/>
    </source>
</evidence>
<evidence type="ECO:0000256" key="8">
    <source>
        <dbReference type="ARBA" id="ARBA00047989"/>
    </source>
</evidence>
<dbReference type="GO" id="GO:0016787">
    <property type="term" value="F:hydrolase activity"/>
    <property type="evidence" value="ECO:0007669"/>
    <property type="project" value="UniProtKB-KW"/>
</dbReference>
<dbReference type="Pfam" id="PF02578">
    <property type="entry name" value="Cu-oxidase_4"/>
    <property type="match status" value="1"/>
</dbReference>
<evidence type="ECO:0000256" key="6">
    <source>
        <dbReference type="ARBA" id="ARBA00022801"/>
    </source>
</evidence>
<evidence type="ECO:0000256" key="10">
    <source>
        <dbReference type="ARBA" id="ARBA00049893"/>
    </source>
</evidence>
<dbReference type="GO" id="GO:0017061">
    <property type="term" value="F:S-methyl-5-thioadenosine phosphorylase activity"/>
    <property type="evidence" value="ECO:0007669"/>
    <property type="project" value="UniProtKB-EC"/>
</dbReference>
<name>A0A318EXV3_9FIRM</name>
<keyword evidence="7" id="KW-0862">Zinc</keyword>
<dbReference type="PANTHER" id="PTHR30616">
    <property type="entry name" value="UNCHARACTERIZED PROTEIN YFIH"/>
    <property type="match status" value="1"/>
</dbReference>
<evidence type="ECO:0000256" key="3">
    <source>
        <dbReference type="ARBA" id="ARBA00007353"/>
    </source>
</evidence>
<dbReference type="CDD" id="cd16833">
    <property type="entry name" value="YfiH"/>
    <property type="match status" value="1"/>
</dbReference>
<dbReference type="EMBL" id="QICS01000001">
    <property type="protein sequence ID" value="PXV96087.1"/>
    <property type="molecule type" value="Genomic_DNA"/>
</dbReference>
<reference evidence="12 13" key="1">
    <citation type="submission" date="2018-05" db="EMBL/GenBank/DDBJ databases">
        <title>Genomic Encyclopedia of Type Strains, Phase IV (KMG-IV): sequencing the most valuable type-strain genomes for metagenomic binning, comparative biology and taxonomic classification.</title>
        <authorList>
            <person name="Goeker M."/>
        </authorList>
    </citation>
    <scope>NUCLEOTIDE SEQUENCE [LARGE SCALE GENOMIC DNA]</scope>
    <source>
        <strain evidence="12 13">DSM 28816</strain>
    </source>
</reference>
<proteinExistence type="inferred from homology"/>
<comment type="caution">
    <text evidence="12">The sequence shown here is derived from an EMBL/GenBank/DDBJ whole genome shotgun (WGS) entry which is preliminary data.</text>
</comment>
<dbReference type="InterPro" id="IPR038371">
    <property type="entry name" value="Cu_polyphenol_OxRdtase_sf"/>
</dbReference>
<evidence type="ECO:0000313" key="12">
    <source>
        <dbReference type="EMBL" id="PXV96087.1"/>
    </source>
</evidence>
<dbReference type="GO" id="GO:0005507">
    <property type="term" value="F:copper ion binding"/>
    <property type="evidence" value="ECO:0007669"/>
    <property type="project" value="TreeGrafter"/>
</dbReference>
<evidence type="ECO:0000256" key="4">
    <source>
        <dbReference type="ARBA" id="ARBA00022679"/>
    </source>
</evidence>
<evidence type="ECO:0000313" key="13">
    <source>
        <dbReference type="Proteomes" id="UP000247523"/>
    </source>
</evidence>
<gene>
    <name evidence="12" type="ORF">C8E03_101720</name>
</gene>
<sequence>MHLNIVMMGRLYKMNKIDYTRKNDRKDIELKENLEVPYFYFENIEATNLVVHGFSTRLGGVSREHLSSMNLSFTRGDDIENVFENYRRITRAMNIEYDSLVLSMQTHTTNIRVVTNRDRGKGLTWERDYTDIDGFITNEKGVTLVTFYADCVPLLFVDPVHCAIGSSHSGWRGTVNKIGKKTLEEMHMHYGTKPEDVIAAIGPSICKDCYEVSEDIIEEFKKSFTLEQVYNMCDRKTNDKYQLDLWKANQYVLLDAGIKENNISVTNVCTCCNPKLLFSHRASHGMRGNLAAFIGLK</sequence>